<feature type="binding site" evidence="2">
    <location>
        <position position="89"/>
    </location>
    <ligand>
        <name>Zn(2+)</name>
        <dbReference type="ChEBI" id="CHEBI:29105"/>
    </ligand>
</feature>
<proteinExistence type="inferred from homology"/>
<protein>
    <submittedName>
        <fullName evidence="4">Carbonic anhydrase</fullName>
    </submittedName>
</protein>
<dbReference type="InterPro" id="IPR036874">
    <property type="entry name" value="Carbonic_anhydrase_sf"/>
</dbReference>
<dbReference type="Gene3D" id="3.40.1050.10">
    <property type="entry name" value="Carbonic anhydrase"/>
    <property type="match status" value="1"/>
</dbReference>
<keyword evidence="2" id="KW-0479">Metal-binding</keyword>
<dbReference type="SMART" id="SM00947">
    <property type="entry name" value="Pro_CA"/>
    <property type="match status" value="1"/>
</dbReference>
<dbReference type="Pfam" id="PF00484">
    <property type="entry name" value="Pro_CA"/>
    <property type="match status" value="1"/>
</dbReference>
<comment type="cofactor">
    <cofactor evidence="2">
        <name>Zn(2+)</name>
        <dbReference type="ChEBI" id="CHEBI:29105"/>
    </cofactor>
    <text evidence="2">Binds 1 zinc ion per subunit.</text>
</comment>
<accession>A0A923S2J8</accession>
<feature type="binding site" evidence="2">
    <location>
        <position position="87"/>
    </location>
    <ligand>
        <name>Zn(2+)</name>
        <dbReference type="ChEBI" id="CHEBI:29105"/>
    </ligand>
</feature>
<dbReference type="PANTHER" id="PTHR11002:SF79">
    <property type="entry name" value="CARBONIC ANHYDRASE 2"/>
    <property type="match status" value="1"/>
</dbReference>
<name>A0A923S2J8_9BURK</name>
<dbReference type="SUPFAM" id="SSF53056">
    <property type="entry name" value="beta-carbonic anhydrase, cab"/>
    <property type="match status" value="1"/>
</dbReference>
<evidence type="ECO:0000256" key="3">
    <source>
        <dbReference type="SAM" id="SignalP"/>
    </source>
</evidence>
<gene>
    <name evidence="4" type="ORF">H8R02_13240</name>
</gene>
<feature type="binding site" evidence="2">
    <location>
        <position position="143"/>
    </location>
    <ligand>
        <name>Zn(2+)</name>
        <dbReference type="ChEBI" id="CHEBI:29105"/>
    </ligand>
</feature>
<reference evidence="4" key="1">
    <citation type="submission" date="2020-08" db="EMBL/GenBank/DDBJ databases">
        <title>Ramlibacter sp. GTP1 16S ribosomal RNA gene genome sequencing and assembly.</title>
        <authorList>
            <person name="Kang M."/>
        </authorList>
    </citation>
    <scope>NUCLEOTIDE SEQUENCE</scope>
    <source>
        <strain evidence="4">GTP1</strain>
    </source>
</reference>
<dbReference type="PROSITE" id="PS51257">
    <property type="entry name" value="PROKAR_LIPOPROTEIN"/>
    <property type="match status" value="1"/>
</dbReference>
<dbReference type="PANTHER" id="PTHR11002">
    <property type="entry name" value="CARBONIC ANHYDRASE"/>
    <property type="match status" value="1"/>
</dbReference>
<dbReference type="Proteomes" id="UP000596827">
    <property type="component" value="Unassembled WGS sequence"/>
</dbReference>
<organism evidence="4 5">
    <name type="scientific">Ramlibacter albus</name>
    <dbReference type="NCBI Taxonomy" id="2079448"/>
    <lineage>
        <taxon>Bacteria</taxon>
        <taxon>Pseudomonadati</taxon>
        <taxon>Pseudomonadota</taxon>
        <taxon>Betaproteobacteria</taxon>
        <taxon>Burkholderiales</taxon>
        <taxon>Comamonadaceae</taxon>
        <taxon>Ramlibacter</taxon>
    </lineage>
</organism>
<dbReference type="AlphaFoldDB" id="A0A923S2J8"/>
<dbReference type="CDD" id="cd03378">
    <property type="entry name" value="beta_CA_cladeC"/>
    <property type="match status" value="1"/>
</dbReference>
<evidence type="ECO:0000256" key="2">
    <source>
        <dbReference type="PIRSR" id="PIRSR601765-1"/>
    </source>
</evidence>
<dbReference type="GO" id="GO:0004089">
    <property type="term" value="F:carbonate dehydratase activity"/>
    <property type="evidence" value="ECO:0007669"/>
    <property type="project" value="InterPro"/>
</dbReference>
<keyword evidence="3" id="KW-0732">Signal</keyword>
<comment type="caution">
    <text evidence="4">The sequence shown here is derived from an EMBL/GenBank/DDBJ whole genome shotgun (WGS) entry which is preliminary data.</text>
</comment>
<evidence type="ECO:0000313" key="4">
    <source>
        <dbReference type="EMBL" id="MBC5765426.1"/>
    </source>
</evidence>
<sequence>MNRHLTHLAALGLAAALLGGCASQPVPAAPAALTREAQAALTPDAVLQRLQEGNQRFTTGRQAPRDLKMQIKATGYGQYPMASIVSCIDSRSAPELVFDQGIGDVFGVRIAGNFVNEDMLGSLEFASKVAGAKLIVVLGHTSCGAIKGACDDVALGNLTGMLGKIKPAVQSVAYAGERSSKNEQFVEMVAEANVRRTVLDILNRSAVLREMADKGQLRVVGAMLDVKTGEVRFY</sequence>
<evidence type="ECO:0000256" key="1">
    <source>
        <dbReference type="ARBA" id="ARBA00006217"/>
    </source>
</evidence>
<keyword evidence="2" id="KW-0862">Zinc</keyword>
<dbReference type="RefSeq" id="WP_187081898.1">
    <property type="nucleotide sequence ID" value="NZ_JACORU010000004.1"/>
</dbReference>
<comment type="similarity">
    <text evidence="1">Belongs to the beta-class carbonic anhydrase family.</text>
</comment>
<keyword evidence="5" id="KW-1185">Reference proteome</keyword>
<dbReference type="NCBIfam" id="NF011765">
    <property type="entry name" value="PRK15219.1"/>
    <property type="match status" value="1"/>
</dbReference>
<evidence type="ECO:0000313" key="5">
    <source>
        <dbReference type="Proteomes" id="UP000596827"/>
    </source>
</evidence>
<feature type="binding site" evidence="2">
    <location>
        <position position="140"/>
    </location>
    <ligand>
        <name>Zn(2+)</name>
        <dbReference type="ChEBI" id="CHEBI:29105"/>
    </ligand>
</feature>
<feature type="chain" id="PRO_5036882521" evidence="3">
    <location>
        <begin position="29"/>
        <end position="234"/>
    </location>
</feature>
<dbReference type="EMBL" id="JACORU010000004">
    <property type="protein sequence ID" value="MBC5765426.1"/>
    <property type="molecule type" value="Genomic_DNA"/>
</dbReference>
<dbReference type="GO" id="GO:0008270">
    <property type="term" value="F:zinc ion binding"/>
    <property type="evidence" value="ECO:0007669"/>
    <property type="project" value="InterPro"/>
</dbReference>
<dbReference type="InterPro" id="IPR001765">
    <property type="entry name" value="Carbonic_anhydrase"/>
</dbReference>
<feature type="signal peptide" evidence="3">
    <location>
        <begin position="1"/>
        <end position="28"/>
    </location>
</feature>